<dbReference type="Pfam" id="PF00583">
    <property type="entry name" value="Acetyltransf_1"/>
    <property type="match status" value="1"/>
</dbReference>
<keyword evidence="2" id="KW-0808">Transferase</keyword>
<dbReference type="CDD" id="cd04301">
    <property type="entry name" value="NAT_SF"/>
    <property type="match status" value="1"/>
</dbReference>
<accession>A0A6N8FMP8</accession>
<proteinExistence type="predicted"/>
<dbReference type="PROSITE" id="PS51186">
    <property type="entry name" value="GNAT"/>
    <property type="match status" value="1"/>
</dbReference>
<dbReference type="SUPFAM" id="SSF55729">
    <property type="entry name" value="Acyl-CoA N-acyltransferases (Nat)"/>
    <property type="match status" value="1"/>
</dbReference>
<dbReference type="InterPro" id="IPR016181">
    <property type="entry name" value="Acyl_CoA_acyltransferase"/>
</dbReference>
<dbReference type="GO" id="GO:0016747">
    <property type="term" value="F:acyltransferase activity, transferring groups other than amino-acyl groups"/>
    <property type="evidence" value="ECO:0007669"/>
    <property type="project" value="InterPro"/>
</dbReference>
<dbReference type="InterPro" id="IPR000182">
    <property type="entry name" value="GNAT_dom"/>
</dbReference>
<dbReference type="Gene3D" id="3.40.630.30">
    <property type="match status" value="1"/>
</dbReference>
<name>A0A6N8FMP8_9BACI</name>
<protein>
    <submittedName>
        <fullName evidence="2">GNAT family N-acetyltransferase</fullName>
    </submittedName>
</protein>
<evidence type="ECO:0000259" key="1">
    <source>
        <dbReference type="PROSITE" id="PS51186"/>
    </source>
</evidence>
<dbReference type="AlphaFoldDB" id="A0A6N8FMP8"/>
<comment type="caution">
    <text evidence="2">The sequence shown here is derived from an EMBL/GenBank/DDBJ whole genome shotgun (WGS) entry which is preliminary data.</text>
</comment>
<evidence type="ECO:0000313" key="2">
    <source>
        <dbReference type="EMBL" id="MUK90755.1"/>
    </source>
</evidence>
<dbReference type="Proteomes" id="UP000469125">
    <property type="component" value="Unassembled WGS sequence"/>
</dbReference>
<organism evidence="2 3">
    <name type="scientific">Ornithinibacillus caprae</name>
    <dbReference type="NCBI Taxonomy" id="2678566"/>
    <lineage>
        <taxon>Bacteria</taxon>
        <taxon>Bacillati</taxon>
        <taxon>Bacillota</taxon>
        <taxon>Bacilli</taxon>
        <taxon>Bacillales</taxon>
        <taxon>Bacillaceae</taxon>
        <taxon>Ornithinibacillus</taxon>
    </lineage>
</organism>
<dbReference type="EMBL" id="WOCA01000030">
    <property type="protein sequence ID" value="MUK90755.1"/>
    <property type="molecule type" value="Genomic_DNA"/>
</dbReference>
<keyword evidence="3" id="KW-1185">Reference proteome</keyword>
<reference evidence="2 3" key="1">
    <citation type="submission" date="2019-11" db="EMBL/GenBank/DDBJ databases">
        <authorList>
            <person name="Li X."/>
        </authorList>
    </citation>
    <scope>NUCLEOTIDE SEQUENCE [LARGE SCALE GENOMIC DNA]</scope>
    <source>
        <strain evidence="2 3">L9</strain>
    </source>
</reference>
<dbReference type="RefSeq" id="WP_155671843.1">
    <property type="nucleotide sequence ID" value="NZ_WOCA01000030.1"/>
</dbReference>
<gene>
    <name evidence="2" type="ORF">GMD78_20575</name>
</gene>
<evidence type="ECO:0000313" key="3">
    <source>
        <dbReference type="Proteomes" id="UP000469125"/>
    </source>
</evidence>
<feature type="domain" description="N-acetyltransferase" evidence="1">
    <location>
        <begin position="2"/>
        <end position="145"/>
    </location>
</feature>
<sequence length="145" mass="17303">MLEVRKSIPNDWERLWPLLSSMGKSDNKKDTYNRFLHMVNDEHHFIAVGVKNEKMVGYGWIQDYGFHLRMGKKTTRLHDLYVLPEYRNEGVASELFLFLKDWASKNCTTWLQWNASPSAVDFYKKLGVEPEENEDEYPFFEIEFK</sequence>